<protein>
    <submittedName>
        <fullName evidence="1">TetR/AcrR family transcriptional regulator</fullName>
    </submittedName>
</protein>
<organism evidence="1 2">
    <name type="scientific">Alteromonas pelagimontana</name>
    <dbReference type="NCBI Taxonomy" id="1858656"/>
    <lineage>
        <taxon>Bacteria</taxon>
        <taxon>Pseudomonadati</taxon>
        <taxon>Pseudomonadota</taxon>
        <taxon>Gammaproteobacteria</taxon>
        <taxon>Alteromonadales</taxon>
        <taxon>Alteromonadaceae</taxon>
        <taxon>Alteromonas/Salinimonas group</taxon>
        <taxon>Alteromonas</taxon>
    </lineage>
</organism>
<dbReference type="EMBL" id="CP052766">
    <property type="protein sequence ID" value="QJR81057.1"/>
    <property type="molecule type" value="Genomic_DNA"/>
</dbReference>
<accession>A0A6M4MDF9</accession>
<keyword evidence="2" id="KW-1185">Reference proteome</keyword>
<reference evidence="1 2" key="2">
    <citation type="submission" date="2020-04" db="EMBL/GenBank/DDBJ databases">
        <title>Complete genome sequence of Alteromonas pelagimontana 5.12T.</title>
        <authorList>
            <person name="Sinha R.K."/>
            <person name="Krishnan K.P."/>
            <person name="Kurian J.P."/>
        </authorList>
    </citation>
    <scope>NUCLEOTIDE SEQUENCE [LARGE SCALE GENOMIC DNA]</scope>
    <source>
        <strain evidence="1 2">5.12</strain>
    </source>
</reference>
<reference evidence="2" key="1">
    <citation type="submission" date="2014-12" db="EMBL/GenBank/DDBJ databases">
        <title>Complete genome sequence of a multi-drug resistant Klebsiella pneumoniae.</title>
        <authorList>
            <person name="Hua X."/>
            <person name="Chen Q."/>
            <person name="Li X."/>
            <person name="Feng Y."/>
            <person name="Ruan Z."/>
            <person name="Yu Y."/>
        </authorList>
    </citation>
    <scope>NUCLEOTIDE SEQUENCE [LARGE SCALE GENOMIC DNA]</scope>
    <source>
        <strain evidence="2">5.12</strain>
    </source>
</reference>
<evidence type="ECO:0000313" key="2">
    <source>
        <dbReference type="Proteomes" id="UP000219285"/>
    </source>
</evidence>
<evidence type="ECO:0000313" key="1">
    <source>
        <dbReference type="EMBL" id="QJR81057.1"/>
    </source>
</evidence>
<sequence>MQWEIGDSVKDWLDKWRTKNPSQTFISLESEGKLGVGIATIYRLNQDSYYLPSQATQDKLAHFKVNGVSRGSKGFGYFGYPPVDDNAGNGSNKKVSPFAITQSELESRLRNDFDSIINQAELSRGSCWFKHRCVHEESDRASVVPGDQWKVTQRTGYNIYASTNTTKRYGPILGERQKTFELALFVCEKCLVNIKPLLISPVSKIIGKIKAEQKRSVQRIASDLGVSIGNVYRLAKDKNEFIEAALLEDILKLCFFKSRQDEDLVDQFRAAVEETIEENGLVEYMDDLEFDSRELLDNDLIDGSQLLLHSEDSRSQWVYEGELEVLETEFLEWKIDINGVQYLYDVAYKVVGNTGYPHFEDLTQHYNIEITFLIASYDKGYLYDLQKTVKF</sequence>
<proteinExistence type="predicted"/>
<dbReference type="AlphaFoldDB" id="A0A6M4MDF9"/>
<dbReference type="KEGG" id="apel:CA267_009840"/>
<dbReference type="RefSeq" id="WP_075607648.1">
    <property type="nucleotide sequence ID" value="NZ_CP052766.1"/>
</dbReference>
<dbReference type="Proteomes" id="UP000219285">
    <property type="component" value="Chromosome"/>
</dbReference>
<gene>
    <name evidence="1" type="ORF">CA267_009840</name>
</gene>
<name>A0A6M4MDF9_9ALTE</name>